<protein>
    <submittedName>
        <fullName evidence="3">Uncharacterized protein</fullName>
    </submittedName>
</protein>
<evidence type="ECO:0000256" key="2">
    <source>
        <dbReference type="SAM" id="SignalP"/>
    </source>
</evidence>
<feature type="compositionally biased region" description="Low complexity" evidence="1">
    <location>
        <begin position="40"/>
        <end position="75"/>
    </location>
</feature>
<sequence length="226" mass="23924">MDFRALTFLVTVLALTSVEHCSGQTTTPGSTTNSAAAEITTTPTTTTTGTTTTSDGPTTTPTGPTTTPDATASTPKQVAGIQPAEVTDGKPKGVFEYTTLKKQKLCIKGNPDSIKNCANLKDELVNFHKDKNLSNVEGGKCLYLSEGPSSTNTSTTTAAPGAPPSGSHLRCVYTAQYTNVDKKNETVRFHFFNNNLDPKGKGDVVLLMAYWGDANQNKNLVETPLS</sequence>
<feature type="compositionally biased region" description="Polar residues" evidence="1">
    <location>
        <begin position="22"/>
        <end position="35"/>
    </location>
</feature>
<feature type="signal peptide" evidence="2">
    <location>
        <begin position="1"/>
        <end position="23"/>
    </location>
</feature>
<reference evidence="3" key="1">
    <citation type="submission" date="2021-05" db="EMBL/GenBank/DDBJ databases">
        <authorList>
            <person name="Alioto T."/>
            <person name="Alioto T."/>
            <person name="Gomez Garrido J."/>
        </authorList>
    </citation>
    <scope>NUCLEOTIDE SEQUENCE</scope>
</reference>
<evidence type="ECO:0000256" key="1">
    <source>
        <dbReference type="SAM" id="MobiDB-lite"/>
    </source>
</evidence>
<evidence type="ECO:0000313" key="3">
    <source>
        <dbReference type="EMBL" id="CAG6713442.1"/>
    </source>
</evidence>
<dbReference type="EMBL" id="HBUF01350636">
    <property type="protein sequence ID" value="CAG6713444.1"/>
    <property type="molecule type" value="Transcribed_RNA"/>
</dbReference>
<feature type="chain" id="PRO_5036428756" evidence="2">
    <location>
        <begin position="24"/>
        <end position="226"/>
    </location>
</feature>
<name>A0A8D8V2N1_9HEMI</name>
<accession>A0A8D8V2N1</accession>
<organism evidence="3">
    <name type="scientific">Cacopsylla melanoneura</name>
    <dbReference type="NCBI Taxonomy" id="428564"/>
    <lineage>
        <taxon>Eukaryota</taxon>
        <taxon>Metazoa</taxon>
        <taxon>Ecdysozoa</taxon>
        <taxon>Arthropoda</taxon>
        <taxon>Hexapoda</taxon>
        <taxon>Insecta</taxon>
        <taxon>Pterygota</taxon>
        <taxon>Neoptera</taxon>
        <taxon>Paraneoptera</taxon>
        <taxon>Hemiptera</taxon>
        <taxon>Sternorrhyncha</taxon>
        <taxon>Psylloidea</taxon>
        <taxon>Psyllidae</taxon>
        <taxon>Psyllinae</taxon>
        <taxon>Cacopsylla</taxon>
    </lineage>
</organism>
<dbReference type="EMBL" id="HBUF01350634">
    <property type="protein sequence ID" value="CAG6713440.1"/>
    <property type="molecule type" value="Transcribed_RNA"/>
</dbReference>
<keyword evidence="2" id="KW-0732">Signal</keyword>
<dbReference type="EMBL" id="HBUF01350635">
    <property type="protein sequence ID" value="CAG6713442.1"/>
    <property type="molecule type" value="Transcribed_RNA"/>
</dbReference>
<dbReference type="AlphaFoldDB" id="A0A8D8V2N1"/>
<proteinExistence type="predicted"/>
<feature type="region of interest" description="Disordered" evidence="1">
    <location>
        <begin position="21"/>
        <end position="80"/>
    </location>
</feature>